<dbReference type="Proteomes" id="UP000060602">
    <property type="component" value="Chromosome"/>
</dbReference>
<dbReference type="AlphaFoldDB" id="A0A0X8P4E0"/>
<dbReference type="EMBL" id="CP014060">
    <property type="protein sequence ID" value="AMG39673.1"/>
    <property type="molecule type" value="Genomic_DNA"/>
</dbReference>
<keyword evidence="1" id="KW-0732">Signal</keyword>
<feature type="chain" id="PRO_5007069318" evidence="1">
    <location>
        <begin position="31"/>
        <end position="573"/>
    </location>
</feature>
<feature type="signal peptide" evidence="1">
    <location>
        <begin position="1"/>
        <end position="30"/>
    </location>
</feature>
<evidence type="ECO:0000313" key="3">
    <source>
        <dbReference type="Proteomes" id="UP000060602"/>
    </source>
</evidence>
<dbReference type="RefSeq" id="WP_061073991.1">
    <property type="nucleotide sequence ID" value="NZ_CP014060.2"/>
</dbReference>
<sequence>MSATRLPAIVAGFCLGASLCLAPAAHGAPAAPVVVVDDARMARIAAVADAPTRRALSEMLFILHQQQRSADMLREPPAQTVLATSRLAVIGDYADAGRLADVYAAGVVGVLNARGDIGVVEPFVLPYPHTFNWSAIRFLDGSVVPTAQPAGAGVAISVQKQGQLLTISQPDGQHGLPESLDGELSIALPKATPHADFTRAALGKPRRLGDYAFTLQAMDDHSVTIGVTQNGGGAPRGFSSDAVIIEARDAAGQVLLNHLRLWDTRDQLARGLRQFDQLSAQAAAGQLTVPDTATLLARAGFKDANGQLVARFGFKGKIASVRITLLVPGGPTLTRRLAASVLPLGQTLEGVGLTPLTLAGSVYDHDTPRLRPDIEPRAVAASVSVALVRREDKPVIRFGYPDVLSDRFIPNATRFGLAEAATITFLDARGRPIDAREGEAYDRVQDGFAFDPRRFPVMPARAKGRLSVLNMATIERKPLPLDALPAGVAVNDNLVLLDPARLPEAGQDLILNATDASGGTLREVGRIGLTGADGGAQVAYYFQGRIARLDALVPGKTERLPFDFDIPLSGLAR</sequence>
<name>A0A0X8P4E0_ALCXX</name>
<evidence type="ECO:0000256" key="1">
    <source>
        <dbReference type="SAM" id="SignalP"/>
    </source>
</evidence>
<gene>
    <name evidence="2" type="ORF">AL504_28955</name>
</gene>
<evidence type="ECO:0000313" key="2">
    <source>
        <dbReference type="EMBL" id="AMG39673.1"/>
    </source>
</evidence>
<protein>
    <submittedName>
        <fullName evidence="2">Uncharacterized protein</fullName>
    </submittedName>
</protein>
<accession>A0A0X8P4E0</accession>
<proteinExistence type="predicted"/>
<reference evidence="3" key="1">
    <citation type="submission" date="2015-12" db="EMBL/GenBank/DDBJ databases">
        <title>FDA dAtabase for Regulatory Grade micrObial Sequences (FDA-ARGOS): Supporting development and validation of Infectious Disease Dx tests.</title>
        <authorList>
            <person name="Case J."/>
            <person name="Tallon L."/>
            <person name="Sadzewicz L."/>
            <person name="Sengamalay N."/>
            <person name="Ott S."/>
            <person name="Godinez A."/>
            <person name="Nagaraj S."/>
            <person name="Nadendla S."/>
            <person name="Sichtig H."/>
        </authorList>
    </citation>
    <scope>NUCLEOTIDE SEQUENCE [LARGE SCALE GENOMIC DNA]</scope>
    <source>
        <strain evidence="3">FDAARGOS_147</strain>
    </source>
</reference>
<organism evidence="2 3">
    <name type="scientific">Alcaligenes xylosoxydans xylosoxydans</name>
    <name type="common">Achromobacter xylosoxidans</name>
    <dbReference type="NCBI Taxonomy" id="85698"/>
    <lineage>
        <taxon>Bacteria</taxon>
        <taxon>Pseudomonadati</taxon>
        <taxon>Pseudomonadota</taxon>
        <taxon>Betaproteobacteria</taxon>
        <taxon>Burkholderiales</taxon>
        <taxon>Alcaligenaceae</taxon>
        <taxon>Achromobacter</taxon>
    </lineage>
</organism>